<dbReference type="OMA" id="WIWSEAD"/>
<dbReference type="Gramene" id="KOM49475">
    <property type="protein sequence ID" value="KOM49475"/>
    <property type="gene ID" value="LR48_Vigan08g030200"/>
</dbReference>
<keyword evidence="5 13" id="KW-0547">Nucleotide-binding</keyword>
<dbReference type="Pfam" id="PF00954">
    <property type="entry name" value="S_locus_glycop"/>
    <property type="match status" value="1"/>
</dbReference>
<dbReference type="FunFam" id="3.50.4.10:FF:000002">
    <property type="entry name" value="G-type lectin S-receptor-like serine/threonine-protein kinase"/>
    <property type="match status" value="1"/>
</dbReference>
<reference evidence="19" key="2">
    <citation type="submission" date="2015-02" db="EMBL/GenBank/DDBJ databases">
        <authorList>
            <person name="Chooi Y.-H."/>
        </authorList>
    </citation>
    <scope>NUCLEOTIDE SEQUENCE</scope>
    <source>
        <tissue evidence="19">Seedling</tissue>
    </source>
</reference>
<feature type="chain" id="PRO_5005596188" description="Receptor-like serine/threonine-protein kinase" evidence="14">
    <location>
        <begin position="24"/>
        <end position="815"/>
    </location>
</feature>
<dbReference type="Gene3D" id="3.30.200.20">
    <property type="entry name" value="Phosphorylase Kinase, domain 1"/>
    <property type="match status" value="1"/>
</dbReference>
<dbReference type="CDD" id="cd14066">
    <property type="entry name" value="STKc_IRAK"/>
    <property type="match status" value="1"/>
</dbReference>
<dbReference type="Pfam" id="PF01453">
    <property type="entry name" value="B_lectin"/>
    <property type="match status" value="1"/>
</dbReference>
<dbReference type="PANTHER" id="PTHR32444">
    <property type="entry name" value="BULB-TYPE LECTIN DOMAIN-CONTAINING PROTEIN"/>
    <property type="match status" value="1"/>
</dbReference>
<dbReference type="PROSITE" id="PS00108">
    <property type="entry name" value="PROTEIN_KINASE_ST"/>
    <property type="match status" value="1"/>
</dbReference>
<dbReference type="FunFam" id="2.90.10.10:FF:000001">
    <property type="entry name" value="G-type lectin S-receptor-like serine/threonine-protein kinase"/>
    <property type="match status" value="1"/>
</dbReference>
<dbReference type="PROSITE" id="PS50927">
    <property type="entry name" value="BULB_LECTIN"/>
    <property type="match status" value="1"/>
</dbReference>
<dbReference type="EMBL" id="JABFOF010000005">
    <property type="protein sequence ID" value="KAG2396608.1"/>
    <property type="molecule type" value="Genomic_DNA"/>
</dbReference>
<dbReference type="InterPro" id="IPR036426">
    <property type="entry name" value="Bulb-type_lectin_dom_sf"/>
</dbReference>
<proteinExistence type="inferred from homology"/>
<dbReference type="KEGG" id="var:108340301"/>
<dbReference type="PIRSF" id="PIRSF000641">
    <property type="entry name" value="SRK"/>
    <property type="match status" value="1"/>
</dbReference>
<dbReference type="SMART" id="SM00220">
    <property type="entry name" value="S_TKc"/>
    <property type="match status" value="1"/>
</dbReference>
<dbReference type="Gene3D" id="2.90.10.10">
    <property type="entry name" value="Bulb-type lectin domain"/>
    <property type="match status" value="1"/>
</dbReference>
<evidence type="ECO:0000256" key="10">
    <source>
        <dbReference type="ARBA" id="ARBA00023180"/>
    </source>
</evidence>
<feature type="domain" description="Bulb-type lectin" evidence="16">
    <location>
        <begin position="24"/>
        <end position="144"/>
    </location>
</feature>
<feature type="domain" description="Protein kinase" evidence="15">
    <location>
        <begin position="498"/>
        <end position="784"/>
    </location>
</feature>
<keyword evidence="9 18" id="KW-0675">Receptor</keyword>
<organism evidence="19 20">
    <name type="scientific">Phaseolus angularis</name>
    <name type="common">Azuki bean</name>
    <name type="synonym">Vigna angularis</name>
    <dbReference type="NCBI Taxonomy" id="3914"/>
    <lineage>
        <taxon>Eukaryota</taxon>
        <taxon>Viridiplantae</taxon>
        <taxon>Streptophyta</taxon>
        <taxon>Embryophyta</taxon>
        <taxon>Tracheophyta</taxon>
        <taxon>Spermatophyta</taxon>
        <taxon>Magnoliopsida</taxon>
        <taxon>eudicotyledons</taxon>
        <taxon>Gunneridae</taxon>
        <taxon>Pentapetalae</taxon>
        <taxon>rosids</taxon>
        <taxon>fabids</taxon>
        <taxon>Fabales</taxon>
        <taxon>Fabaceae</taxon>
        <taxon>Papilionoideae</taxon>
        <taxon>50 kb inversion clade</taxon>
        <taxon>NPAAA clade</taxon>
        <taxon>indigoferoid/millettioid clade</taxon>
        <taxon>Phaseoleae</taxon>
        <taxon>Vigna</taxon>
    </lineage>
</organism>
<evidence type="ECO:0000256" key="6">
    <source>
        <dbReference type="ARBA" id="ARBA00022777"/>
    </source>
</evidence>
<evidence type="ECO:0000256" key="1">
    <source>
        <dbReference type="ARBA" id="ARBA00022527"/>
    </source>
</evidence>
<dbReference type="FunFam" id="3.30.200.20:FF:000195">
    <property type="entry name" value="G-type lectin S-receptor-like serine/threonine-protein kinase"/>
    <property type="match status" value="1"/>
</dbReference>
<dbReference type="OrthoDB" id="785331at2759"/>
<keyword evidence="4 14" id="KW-0732">Signal</keyword>
<evidence type="ECO:0000256" key="3">
    <source>
        <dbReference type="ARBA" id="ARBA00022679"/>
    </source>
</evidence>
<name>A0A0L9V362_PHAAN</name>
<dbReference type="InterPro" id="IPR000858">
    <property type="entry name" value="S_locus_glycoprot_dom"/>
</dbReference>
<evidence type="ECO:0000256" key="13">
    <source>
        <dbReference type="PIRNR" id="PIRNR000641"/>
    </source>
</evidence>
<comment type="similarity">
    <text evidence="13">Belongs to the protein kinase superfamily. Ser/Thr protein kinase family.</text>
</comment>
<evidence type="ECO:0000256" key="4">
    <source>
        <dbReference type="ARBA" id="ARBA00022729"/>
    </source>
</evidence>
<dbReference type="EMBL" id="CM003378">
    <property type="protein sequence ID" value="KOM49475.1"/>
    <property type="molecule type" value="Genomic_DNA"/>
</dbReference>
<evidence type="ECO:0000313" key="21">
    <source>
        <dbReference type="Proteomes" id="UP000743370"/>
    </source>
</evidence>
<evidence type="ECO:0000256" key="2">
    <source>
        <dbReference type="ARBA" id="ARBA00022553"/>
    </source>
</evidence>
<dbReference type="Proteomes" id="UP000053144">
    <property type="component" value="Chromosome 8"/>
</dbReference>
<dbReference type="InterPro" id="IPR003609">
    <property type="entry name" value="Pan_app"/>
</dbReference>
<dbReference type="GO" id="GO:0004674">
    <property type="term" value="F:protein serine/threonine kinase activity"/>
    <property type="evidence" value="ECO:0007669"/>
    <property type="project" value="UniProtKB-KW"/>
</dbReference>
<comment type="catalytic activity">
    <reaction evidence="12 13">
        <text>L-seryl-[protein] + ATP = O-phospho-L-seryl-[protein] + ADP + H(+)</text>
        <dbReference type="Rhea" id="RHEA:17989"/>
        <dbReference type="Rhea" id="RHEA-COMP:9863"/>
        <dbReference type="Rhea" id="RHEA-COMP:11604"/>
        <dbReference type="ChEBI" id="CHEBI:15378"/>
        <dbReference type="ChEBI" id="CHEBI:29999"/>
        <dbReference type="ChEBI" id="CHEBI:30616"/>
        <dbReference type="ChEBI" id="CHEBI:83421"/>
        <dbReference type="ChEBI" id="CHEBI:456216"/>
        <dbReference type="EC" id="2.7.11.1"/>
    </reaction>
</comment>
<keyword evidence="8" id="KW-1015">Disulfide bond</keyword>
<dbReference type="InterPro" id="IPR011009">
    <property type="entry name" value="Kinase-like_dom_sf"/>
</dbReference>
<dbReference type="InterPro" id="IPR000719">
    <property type="entry name" value="Prot_kinase_dom"/>
</dbReference>
<reference evidence="20" key="1">
    <citation type="journal article" date="2015" name="Proc. Natl. Acad. Sci. U.S.A.">
        <title>Genome sequencing of adzuki bean (Vigna angularis) provides insight into high starch and low fat accumulation and domestication.</title>
        <authorList>
            <person name="Yang K."/>
            <person name="Tian Z."/>
            <person name="Chen C."/>
            <person name="Luo L."/>
            <person name="Zhao B."/>
            <person name="Wang Z."/>
            <person name="Yu L."/>
            <person name="Li Y."/>
            <person name="Sun Y."/>
            <person name="Li W."/>
            <person name="Chen Y."/>
            <person name="Li Y."/>
            <person name="Zhang Y."/>
            <person name="Ai D."/>
            <person name="Zhao J."/>
            <person name="Shang C."/>
            <person name="Ma Y."/>
            <person name="Wu B."/>
            <person name="Wang M."/>
            <person name="Gao L."/>
            <person name="Sun D."/>
            <person name="Zhang P."/>
            <person name="Guo F."/>
            <person name="Wang W."/>
            <person name="Li Y."/>
            <person name="Wang J."/>
            <person name="Varshney R.K."/>
            <person name="Wang J."/>
            <person name="Ling H.Q."/>
            <person name="Wan P."/>
        </authorList>
    </citation>
    <scope>NUCLEOTIDE SEQUENCE</scope>
    <source>
        <strain evidence="20">cv. Jingnong 6</strain>
    </source>
</reference>
<dbReference type="SMART" id="SM00108">
    <property type="entry name" value="B_lectin"/>
    <property type="match status" value="1"/>
</dbReference>
<dbReference type="AlphaFoldDB" id="A0A0L9V362"/>
<keyword evidence="1 13" id="KW-0723">Serine/threonine-protein kinase</keyword>
<dbReference type="Gene3D" id="1.10.510.10">
    <property type="entry name" value="Transferase(Phosphotransferase) domain 1"/>
    <property type="match status" value="1"/>
</dbReference>
<evidence type="ECO:0000256" key="8">
    <source>
        <dbReference type="ARBA" id="ARBA00023157"/>
    </source>
</evidence>
<evidence type="ECO:0000256" key="7">
    <source>
        <dbReference type="ARBA" id="ARBA00022840"/>
    </source>
</evidence>
<dbReference type="SUPFAM" id="SSF56112">
    <property type="entry name" value="Protein kinase-like (PK-like)"/>
    <property type="match status" value="1"/>
</dbReference>
<dbReference type="InterPro" id="IPR001480">
    <property type="entry name" value="Bulb-type_lectin_dom"/>
</dbReference>
<dbReference type="Proteomes" id="UP000743370">
    <property type="component" value="Unassembled WGS sequence"/>
</dbReference>
<evidence type="ECO:0000256" key="12">
    <source>
        <dbReference type="ARBA" id="ARBA00048679"/>
    </source>
</evidence>
<evidence type="ECO:0000256" key="14">
    <source>
        <dbReference type="SAM" id="SignalP"/>
    </source>
</evidence>
<dbReference type="Pfam" id="PF08276">
    <property type="entry name" value="PAN_2"/>
    <property type="match status" value="1"/>
</dbReference>
<reference evidence="18 21" key="3">
    <citation type="submission" date="2020-05" db="EMBL/GenBank/DDBJ databases">
        <title>Vigna angularis (adzuki bean) Var. LongXiaoDou No. 4 denovo assembly.</title>
        <authorList>
            <person name="Xiang H."/>
        </authorList>
    </citation>
    <scope>NUCLEOTIDE SEQUENCE [LARGE SCALE GENOMIC DNA]</scope>
    <source>
        <tissue evidence="18">Leaf</tissue>
    </source>
</reference>
<dbReference type="SUPFAM" id="SSF51110">
    <property type="entry name" value="alpha-D-mannose-specific plant lectins"/>
    <property type="match status" value="1"/>
</dbReference>
<keyword evidence="3 13" id="KW-0808">Transferase</keyword>
<evidence type="ECO:0000313" key="19">
    <source>
        <dbReference type="EMBL" id="KOM49475.1"/>
    </source>
</evidence>
<dbReference type="FunFam" id="1.10.510.10:FF:000060">
    <property type="entry name" value="G-type lectin S-receptor-like serine/threonine-protein kinase"/>
    <property type="match status" value="1"/>
</dbReference>
<feature type="domain" description="Apple" evidence="17">
    <location>
        <begin position="338"/>
        <end position="421"/>
    </location>
</feature>
<sequence length="815" mass="92463">MDIYVFMLMVACIFVPSLKTSIAISSIEVSQTMSDGETLVSNGGKYELGFFSPGNSIKRYLGLWYKNIPVQKVVWVANRANPINDSSGILTLNTTGYLVLTQNGFLVWCTDSHKQAENPVAELLESGNLVIRNKGETNKEEYLWQSFDYPSDTLLAGMKLGWDLRTGFEWKYTCWKSSDDPSPGDFSRVLKLYNYPEIYIMNGTQKWFRFGPWNGLYFSGTPSLFNNTVFYFNMVINMNEIYYSYSLSNSETISFTVTNETGQAYRYVWTEDDHKWRTIGYYPSEFCDTYGLCGPYGNCVRTQTQVCQCLKGFKPKEPKKWNLSDWRGGCVRNEPLSCRGKDEDGFNKFEGLKVPDTTQTWLDVSIGLEECRVKCLSNCSCMAYSNSDIRGAGSGCVMWFGDLIDMKQFETGGQDLYIRMPASELEHVYSHNKIKTLPIVVSTVAAVCGVLLCSYLFCRIRRNKSEKSLEEELREKQVDDLDVQLFDLFTIATATNNFSIENKIGQGGFGPVYKGVLLDMQEIAVKTLSRSSWQGATEFINEVKLIAKLQHRNLVKLLGCCIQGQEKMLVYEYMANGSLDSFIFDHTKSNLLDWSQRFQIICGIGRGLLYLHQDSRLRIIHRDLKASNVLLDENLCPKISDFGLARIFGGDQIEGNTRRVVGTYGYMAPEYAVDGLFSVKSDVFSFGILLLEIVCGKKNRGLYHTDESLNLVGHAWTLWKTGRALELVDSSMKESYIVAEVLRCLHVSLLCVQQYPEDRPTMASVILMLETQMELVEPKEHGFTSRNVLAEEDLRLNSKDTSSINNVTITLLQAR</sequence>
<protein>
    <recommendedName>
        <fullName evidence="13">Receptor-like serine/threonine-protein kinase</fullName>
        <ecNumber evidence="13">2.7.11.1</ecNumber>
    </recommendedName>
</protein>
<evidence type="ECO:0000256" key="9">
    <source>
        <dbReference type="ARBA" id="ARBA00023170"/>
    </source>
</evidence>
<evidence type="ECO:0000259" key="16">
    <source>
        <dbReference type="PROSITE" id="PS50927"/>
    </source>
</evidence>
<dbReference type="InterPro" id="IPR008271">
    <property type="entry name" value="Ser/Thr_kinase_AS"/>
</dbReference>
<accession>A0A0L9V362</accession>
<dbReference type="InterPro" id="IPR024171">
    <property type="entry name" value="SRK-like_kinase"/>
</dbReference>
<keyword evidence="7 13" id="KW-0067">ATP-binding</keyword>
<feature type="signal peptide" evidence="14">
    <location>
        <begin position="1"/>
        <end position="23"/>
    </location>
</feature>
<evidence type="ECO:0000256" key="5">
    <source>
        <dbReference type="ARBA" id="ARBA00022741"/>
    </source>
</evidence>
<comment type="catalytic activity">
    <reaction evidence="11 13">
        <text>L-threonyl-[protein] + ATP = O-phospho-L-threonyl-[protein] + ADP + H(+)</text>
        <dbReference type="Rhea" id="RHEA:46608"/>
        <dbReference type="Rhea" id="RHEA-COMP:11060"/>
        <dbReference type="Rhea" id="RHEA-COMP:11605"/>
        <dbReference type="ChEBI" id="CHEBI:15378"/>
        <dbReference type="ChEBI" id="CHEBI:30013"/>
        <dbReference type="ChEBI" id="CHEBI:30616"/>
        <dbReference type="ChEBI" id="CHEBI:61977"/>
        <dbReference type="ChEBI" id="CHEBI:456216"/>
        <dbReference type="EC" id="2.7.11.1"/>
    </reaction>
</comment>
<dbReference type="EC" id="2.7.11.1" evidence="13"/>
<dbReference type="PROSITE" id="PS50948">
    <property type="entry name" value="PAN"/>
    <property type="match status" value="1"/>
</dbReference>
<evidence type="ECO:0000313" key="20">
    <source>
        <dbReference type="Proteomes" id="UP000053144"/>
    </source>
</evidence>
<dbReference type="InterPro" id="IPR001245">
    <property type="entry name" value="Ser-Thr/Tyr_kinase_cat_dom"/>
</dbReference>
<evidence type="ECO:0000313" key="18">
    <source>
        <dbReference type="EMBL" id="KAG2396608.1"/>
    </source>
</evidence>
<dbReference type="CDD" id="cd01098">
    <property type="entry name" value="PAN_AP_plant"/>
    <property type="match status" value="1"/>
</dbReference>
<evidence type="ECO:0000256" key="11">
    <source>
        <dbReference type="ARBA" id="ARBA00047899"/>
    </source>
</evidence>
<dbReference type="GO" id="GO:0048544">
    <property type="term" value="P:recognition of pollen"/>
    <property type="evidence" value="ECO:0007669"/>
    <property type="project" value="InterPro"/>
</dbReference>
<keyword evidence="6 13" id="KW-0418">Kinase</keyword>
<evidence type="ECO:0000259" key="15">
    <source>
        <dbReference type="PROSITE" id="PS50011"/>
    </source>
</evidence>
<dbReference type="SMART" id="SM00473">
    <property type="entry name" value="PAN_AP"/>
    <property type="match status" value="1"/>
</dbReference>
<gene>
    <name evidence="18" type="ORF">HKW66_Vig0228830</name>
    <name evidence="19" type="ORF">LR48_Vigan08g030200</name>
</gene>
<keyword evidence="10" id="KW-0325">Glycoprotein</keyword>
<evidence type="ECO:0000259" key="17">
    <source>
        <dbReference type="PROSITE" id="PS50948"/>
    </source>
</evidence>
<dbReference type="Pfam" id="PF07714">
    <property type="entry name" value="PK_Tyr_Ser-Thr"/>
    <property type="match status" value="1"/>
</dbReference>
<keyword evidence="2" id="KW-0597">Phosphoprotein</keyword>
<dbReference type="GO" id="GO:0005524">
    <property type="term" value="F:ATP binding"/>
    <property type="evidence" value="ECO:0007669"/>
    <property type="project" value="UniProtKB-KW"/>
</dbReference>
<dbReference type="CDD" id="cd00028">
    <property type="entry name" value="B_lectin"/>
    <property type="match status" value="1"/>
</dbReference>
<dbReference type="PROSITE" id="PS50011">
    <property type="entry name" value="PROTEIN_KINASE_DOM"/>
    <property type="match status" value="1"/>
</dbReference>
<dbReference type="PANTHER" id="PTHR32444:SF234">
    <property type="entry name" value="RECEPTOR-LIKE SERINE_THREONINE-PROTEIN KINASE"/>
    <property type="match status" value="1"/>
</dbReference>